<gene>
    <name evidence="1" type="ORF">Pmar_PMAR008014</name>
</gene>
<keyword evidence="2" id="KW-1185">Reference proteome</keyword>
<sequence length="206" mass="22908">MQIDLYVLFQVVSDSGVPARKARGALKPGFLKNTKGAIYGERGSTEGVLPENAGDPMGWLPKKLRQSCKIVDTASTQQNTPAAVPQEHQKMQKELAEIFDRQSYNSMWAEDVPQKNVEQKVRGLLFVFFFQEEPQVSMETKNGQLVCTIAPSTTHPDPSSLDIELCSQMIRVDGRELPIPATVDETKAKARYSKKRNMITVTAPVV</sequence>
<evidence type="ECO:0000313" key="2">
    <source>
        <dbReference type="Proteomes" id="UP000007800"/>
    </source>
</evidence>
<dbReference type="RefSeq" id="XP_002771945.1">
    <property type="nucleotide sequence ID" value="XM_002771899.1"/>
</dbReference>
<evidence type="ECO:0000313" key="1">
    <source>
        <dbReference type="EMBL" id="EER03761.1"/>
    </source>
</evidence>
<organism evidence="2">
    <name type="scientific">Perkinsus marinus (strain ATCC 50983 / TXsc)</name>
    <dbReference type="NCBI Taxonomy" id="423536"/>
    <lineage>
        <taxon>Eukaryota</taxon>
        <taxon>Sar</taxon>
        <taxon>Alveolata</taxon>
        <taxon>Perkinsozoa</taxon>
        <taxon>Perkinsea</taxon>
        <taxon>Perkinsida</taxon>
        <taxon>Perkinsidae</taxon>
        <taxon>Perkinsus</taxon>
    </lineage>
</organism>
<dbReference type="Proteomes" id="UP000007800">
    <property type="component" value="Unassembled WGS sequence"/>
</dbReference>
<name>C5LHN2_PERM5</name>
<proteinExistence type="predicted"/>
<dbReference type="OrthoDB" id="443493at2759"/>
<dbReference type="GeneID" id="9048336"/>
<dbReference type="AlphaFoldDB" id="C5LHN2"/>
<accession>C5LHN2</accession>
<dbReference type="InParanoid" id="C5LHN2"/>
<reference evidence="1 2" key="1">
    <citation type="submission" date="2008-07" db="EMBL/GenBank/DDBJ databases">
        <authorList>
            <person name="El-Sayed N."/>
            <person name="Caler E."/>
            <person name="Inman J."/>
            <person name="Amedeo P."/>
            <person name="Hass B."/>
            <person name="Wortman J."/>
        </authorList>
    </citation>
    <scope>NUCLEOTIDE SEQUENCE [LARGE SCALE GENOMIC DNA]</scope>
    <source>
        <strain evidence="2">ATCC 50983 / TXsc</strain>
    </source>
</reference>
<dbReference type="EMBL" id="GG682143">
    <property type="protein sequence ID" value="EER03761.1"/>
    <property type="molecule type" value="Genomic_DNA"/>
</dbReference>
<evidence type="ECO:0008006" key="3">
    <source>
        <dbReference type="Google" id="ProtNLM"/>
    </source>
</evidence>
<protein>
    <recommendedName>
        <fullName evidence="3">PIH1D1/2/3 CS-like domain-containing protein</fullName>
    </recommendedName>
</protein>